<accession>A0A1M7DMR1</accession>
<organism evidence="2 3">
    <name type="scientific">Flavobacterium saccharophilum</name>
    <dbReference type="NCBI Taxonomy" id="29534"/>
    <lineage>
        <taxon>Bacteria</taxon>
        <taxon>Pseudomonadati</taxon>
        <taxon>Bacteroidota</taxon>
        <taxon>Flavobacteriia</taxon>
        <taxon>Flavobacteriales</taxon>
        <taxon>Flavobacteriaceae</taxon>
        <taxon>Flavobacterium</taxon>
    </lineage>
</organism>
<feature type="transmembrane region" description="Helical" evidence="1">
    <location>
        <begin position="7"/>
        <end position="28"/>
    </location>
</feature>
<evidence type="ECO:0000256" key="1">
    <source>
        <dbReference type="SAM" id="Phobius"/>
    </source>
</evidence>
<reference evidence="3" key="1">
    <citation type="submission" date="2016-11" db="EMBL/GenBank/DDBJ databases">
        <authorList>
            <person name="Varghese N."/>
            <person name="Submissions S."/>
        </authorList>
    </citation>
    <scope>NUCLEOTIDE SEQUENCE [LARGE SCALE GENOMIC DNA]</scope>
    <source>
        <strain evidence="3">DSM 1811</strain>
    </source>
</reference>
<evidence type="ECO:0000313" key="2">
    <source>
        <dbReference type="EMBL" id="SHL80755.1"/>
    </source>
</evidence>
<dbReference type="EMBL" id="FRBY01000002">
    <property type="protein sequence ID" value="SHL80755.1"/>
    <property type="molecule type" value="Genomic_DNA"/>
</dbReference>
<name>A0A1M7DMR1_9FLAO</name>
<dbReference type="Proteomes" id="UP000184121">
    <property type="component" value="Unassembled WGS sequence"/>
</dbReference>
<keyword evidence="1" id="KW-1133">Transmembrane helix</keyword>
<proteinExistence type="predicted"/>
<feature type="transmembrane region" description="Helical" evidence="1">
    <location>
        <begin position="48"/>
        <end position="67"/>
    </location>
</feature>
<dbReference type="RefSeq" id="WP_072971049.1">
    <property type="nucleotide sequence ID" value="NZ_FRBY01000002.1"/>
</dbReference>
<keyword evidence="1" id="KW-0472">Membrane</keyword>
<gene>
    <name evidence="2" type="ORF">SAMN05444366_1622</name>
</gene>
<dbReference type="AlphaFoldDB" id="A0A1M7DMR1"/>
<sequence>MKILKIIAGYILLFFTGFITLATVKVFFTSFMDASVEFQKSKSDGVAYFLGGMVVIVLAVLLIKFLWKTGNKLIGKQKNASLDSIDDIGKVES</sequence>
<keyword evidence="1" id="KW-0812">Transmembrane</keyword>
<keyword evidence="3" id="KW-1185">Reference proteome</keyword>
<evidence type="ECO:0000313" key="3">
    <source>
        <dbReference type="Proteomes" id="UP000184121"/>
    </source>
</evidence>
<protein>
    <submittedName>
        <fullName evidence="2">Uncharacterized protein</fullName>
    </submittedName>
</protein>